<evidence type="ECO:0000313" key="1">
    <source>
        <dbReference type="EMBL" id="ATQ56186.1"/>
    </source>
</evidence>
<organism evidence="1 2">
    <name type="scientific">Paracoccus yeei</name>
    <dbReference type="NCBI Taxonomy" id="147645"/>
    <lineage>
        <taxon>Bacteria</taxon>
        <taxon>Pseudomonadati</taxon>
        <taxon>Pseudomonadota</taxon>
        <taxon>Alphaproteobacteria</taxon>
        <taxon>Rhodobacterales</taxon>
        <taxon>Paracoccaceae</taxon>
        <taxon>Paracoccus</taxon>
    </lineage>
</organism>
<sequence>MMAATAGAAPSAPRAQTFGRIRVVFVKSDMIEMIKIGAPGVGRTRRELIWGRDDMQNALIAAQRRKSVDAEDQAKALRWALEVIGHE</sequence>
<reference evidence="1 2" key="1">
    <citation type="submission" date="2017-10" db="EMBL/GenBank/DDBJ databases">
        <title>Complete genome sequence of Paracoccus yeei TT13 isolated from human skin.</title>
        <authorList>
            <person name="Lee K."/>
            <person name="Lim J.Y."/>
            <person name="Hwang I."/>
        </authorList>
    </citation>
    <scope>NUCLEOTIDE SEQUENCE [LARGE SCALE GENOMIC DNA]</scope>
    <source>
        <strain evidence="1 2">TT13</strain>
    </source>
</reference>
<evidence type="ECO:0000313" key="2">
    <source>
        <dbReference type="Proteomes" id="UP000229314"/>
    </source>
</evidence>
<name>A0A2D2C108_9RHOB</name>
<gene>
    <name evidence="1" type="ORF">PYTT13_10455</name>
</gene>
<accession>A0A2D2C108</accession>
<dbReference type="Proteomes" id="UP000229314">
    <property type="component" value="Chromosome"/>
</dbReference>
<proteinExistence type="predicted"/>
<dbReference type="AlphaFoldDB" id="A0A2D2C108"/>
<dbReference type="EMBL" id="CP024422">
    <property type="protein sequence ID" value="ATQ56186.1"/>
    <property type="molecule type" value="Genomic_DNA"/>
</dbReference>
<protein>
    <submittedName>
        <fullName evidence="1">Uncharacterized protein</fullName>
    </submittedName>
</protein>